<evidence type="ECO:0000313" key="2">
    <source>
        <dbReference type="Proteomes" id="UP001370490"/>
    </source>
</evidence>
<gene>
    <name evidence="1" type="ORF">RJ641_015209</name>
</gene>
<dbReference type="PANTHER" id="PTHR36017">
    <property type="entry name" value="EMBRYO DEFECTIVE 1381"/>
    <property type="match status" value="1"/>
</dbReference>
<organism evidence="1 2">
    <name type="scientific">Dillenia turbinata</name>
    <dbReference type="NCBI Taxonomy" id="194707"/>
    <lineage>
        <taxon>Eukaryota</taxon>
        <taxon>Viridiplantae</taxon>
        <taxon>Streptophyta</taxon>
        <taxon>Embryophyta</taxon>
        <taxon>Tracheophyta</taxon>
        <taxon>Spermatophyta</taxon>
        <taxon>Magnoliopsida</taxon>
        <taxon>eudicotyledons</taxon>
        <taxon>Gunneridae</taxon>
        <taxon>Pentapetalae</taxon>
        <taxon>Dilleniales</taxon>
        <taxon>Dilleniaceae</taxon>
        <taxon>Dillenia</taxon>
    </lineage>
</organism>
<proteinExistence type="predicted"/>
<accession>A0AAN8Z0V4</accession>
<sequence>MVNKAWRIIPRPLIETVLNNHVQHHRVPQPLILHGPRGAGKTTLLLNRLLPYWNKPPHQTTYIDFAESITDHHPLHNNSFPWYSWSICEQKPSLSTLKSQLELGLEQMTEKAIKLGLIGSTQIFNCLNKWHGVSTALRRVTNCSDTVRVNDMWEKAVRVNIESVRLNATESDGVLGEEREYYREAMAALRVAKEVIRMKEGWRENAVKELNQRGGFSRSLANSSTDWPCLLLELLSQAAEVGHFQPKLVLNNIDVLQTAILTDDTTVCASMYHDSLLWRIIRLGANERCLPVILVTSDRQVLVFSIMMMNLICKFGLPAIIPTEHILILAFQMYSSPVSWDWLVPVQYFGLTPQQAKMHLVNDYFSNSEWTVIAEVLGSNARHLFELYALKQSNYCQKVMENKASSFEDIIDAYLAHLQVTVVNPAMERALSFLQKFAVDVQSGRISKDRLQFGTPWRHPPRTDEPALCYEWAKIQLLDFVQSLINAEFGCRLKVNYLADWSLEIFDDPSAIALIEVGLLYVQRDPSFLRPVSRAIQRCLVRWLVQERMQMNSWGSLKYKWQRVIRGRSYRHLMLEAGFK</sequence>
<comment type="caution">
    <text evidence="1">The sequence shown here is derived from an EMBL/GenBank/DDBJ whole genome shotgun (WGS) entry which is preliminary data.</text>
</comment>
<evidence type="ECO:0000313" key="1">
    <source>
        <dbReference type="EMBL" id="KAK6919305.1"/>
    </source>
</evidence>
<dbReference type="EMBL" id="JBAMMX010000021">
    <property type="protein sequence ID" value="KAK6919305.1"/>
    <property type="molecule type" value="Genomic_DNA"/>
</dbReference>
<keyword evidence="2" id="KW-1185">Reference proteome</keyword>
<protein>
    <submittedName>
        <fullName evidence="1">Uncharacterized protein</fullName>
    </submittedName>
</protein>
<dbReference type="AlphaFoldDB" id="A0AAN8Z0V4"/>
<dbReference type="PANTHER" id="PTHR36017:SF1">
    <property type="entry name" value="EMBRYO DEFECTIVE 1381"/>
    <property type="match status" value="1"/>
</dbReference>
<dbReference type="Proteomes" id="UP001370490">
    <property type="component" value="Unassembled WGS sequence"/>
</dbReference>
<reference evidence="1 2" key="1">
    <citation type="submission" date="2023-12" db="EMBL/GenBank/DDBJ databases">
        <title>A high-quality genome assembly for Dillenia turbinata (Dilleniales).</title>
        <authorList>
            <person name="Chanderbali A."/>
        </authorList>
    </citation>
    <scope>NUCLEOTIDE SEQUENCE [LARGE SCALE GENOMIC DNA]</scope>
    <source>
        <strain evidence="1">LSX21</strain>
        <tissue evidence="1">Leaf</tissue>
    </source>
</reference>
<name>A0AAN8Z0V4_9MAGN</name>